<accession>A0ABW5TUC6</accession>
<sequence>MLSEHNIQKAITMDQIVVDYFKLNPKLKEIQAKDLMGEFVKAGVFSKDYKDGLPLRDFLKKLEENNQLDLFEKSKLIKNEENKYWYFVKSKNK</sequence>
<name>A0ABW5TUC6_9SPHI</name>
<evidence type="ECO:0000313" key="1">
    <source>
        <dbReference type="EMBL" id="MFD2732407.1"/>
    </source>
</evidence>
<evidence type="ECO:0000313" key="2">
    <source>
        <dbReference type="Proteomes" id="UP001597546"/>
    </source>
</evidence>
<keyword evidence="2" id="KW-1185">Reference proteome</keyword>
<protein>
    <submittedName>
        <fullName evidence="1">Uncharacterized protein</fullName>
    </submittedName>
</protein>
<organism evidence="1 2">
    <name type="scientific">Pedobacter alpinus</name>
    <dbReference type="NCBI Taxonomy" id="1590643"/>
    <lineage>
        <taxon>Bacteria</taxon>
        <taxon>Pseudomonadati</taxon>
        <taxon>Bacteroidota</taxon>
        <taxon>Sphingobacteriia</taxon>
        <taxon>Sphingobacteriales</taxon>
        <taxon>Sphingobacteriaceae</taxon>
        <taxon>Pedobacter</taxon>
    </lineage>
</organism>
<proteinExistence type="predicted"/>
<comment type="caution">
    <text evidence="1">The sequence shown here is derived from an EMBL/GenBank/DDBJ whole genome shotgun (WGS) entry which is preliminary data.</text>
</comment>
<gene>
    <name evidence="1" type="ORF">ACFSSE_11920</name>
</gene>
<dbReference type="RefSeq" id="WP_379045900.1">
    <property type="nucleotide sequence ID" value="NZ_JBHSKW010000057.1"/>
</dbReference>
<dbReference type="EMBL" id="JBHULV010000042">
    <property type="protein sequence ID" value="MFD2732407.1"/>
    <property type="molecule type" value="Genomic_DNA"/>
</dbReference>
<dbReference type="Proteomes" id="UP001597546">
    <property type="component" value="Unassembled WGS sequence"/>
</dbReference>
<reference evidence="2" key="1">
    <citation type="journal article" date="2019" name="Int. J. Syst. Evol. Microbiol.">
        <title>The Global Catalogue of Microorganisms (GCM) 10K type strain sequencing project: providing services to taxonomists for standard genome sequencing and annotation.</title>
        <authorList>
            <consortium name="The Broad Institute Genomics Platform"/>
            <consortium name="The Broad Institute Genome Sequencing Center for Infectious Disease"/>
            <person name="Wu L."/>
            <person name="Ma J."/>
        </authorList>
    </citation>
    <scope>NUCLEOTIDE SEQUENCE [LARGE SCALE GENOMIC DNA]</scope>
    <source>
        <strain evidence="2">KCTC 42456</strain>
    </source>
</reference>